<dbReference type="PANTHER" id="PTHR48084">
    <property type="entry name" value="2-OXOGLUTARATE OXIDOREDUCTASE SUBUNIT KORB-RELATED"/>
    <property type="match status" value="1"/>
</dbReference>
<evidence type="ECO:0000256" key="1">
    <source>
        <dbReference type="ARBA" id="ARBA00023002"/>
    </source>
</evidence>
<feature type="domain" description="Thiamine pyrophosphate enzyme TPP-binding" evidence="2">
    <location>
        <begin position="58"/>
        <end position="199"/>
    </location>
</feature>
<dbReference type="GO" id="GO:0030976">
    <property type="term" value="F:thiamine pyrophosphate binding"/>
    <property type="evidence" value="ECO:0007669"/>
    <property type="project" value="InterPro"/>
</dbReference>
<comment type="caution">
    <text evidence="3">The sequence shown here is derived from an EMBL/GenBank/DDBJ whole genome shotgun (WGS) entry which is preliminary data.</text>
</comment>
<dbReference type="GO" id="GO:0016625">
    <property type="term" value="F:oxidoreductase activity, acting on the aldehyde or oxo group of donors, iron-sulfur protein as acceptor"/>
    <property type="evidence" value="ECO:0007669"/>
    <property type="project" value="UniProtKB-ARBA"/>
</dbReference>
<name>A0A2M7G3G8_9BACT</name>
<keyword evidence="1" id="KW-0560">Oxidoreductase</keyword>
<gene>
    <name evidence="3" type="ORF">COW36_13420</name>
</gene>
<dbReference type="InterPro" id="IPR011766">
    <property type="entry name" value="TPP_enzyme_TPP-bd"/>
</dbReference>
<reference evidence="3 4" key="1">
    <citation type="submission" date="2017-09" db="EMBL/GenBank/DDBJ databases">
        <title>Depth-based differentiation of microbial function through sediment-hosted aquifers and enrichment of novel symbionts in the deep terrestrial subsurface.</title>
        <authorList>
            <person name="Probst A.J."/>
            <person name="Ladd B."/>
            <person name="Jarett J.K."/>
            <person name="Geller-Mcgrath D.E."/>
            <person name="Sieber C.M."/>
            <person name="Emerson J.B."/>
            <person name="Anantharaman K."/>
            <person name="Thomas B.C."/>
            <person name="Malmstrom R."/>
            <person name="Stieglmeier M."/>
            <person name="Klingl A."/>
            <person name="Woyke T."/>
            <person name="Ryan C.M."/>
            <person name="Banfield J.F."/>
        </authorList>
    </citation>
    <scope>NUCLEOTIDE SEQUENCE [LARGE SCALE GENOMIC DNA]</scope>
    <source>
        <strain evidence="3">CG17_big_fil_post_rev_8_21_14_2_50_48_46</strain>
    </source>
</reference>
<dbReference type="Proteomes" id="UP000231019">
    <property type="component" value="Unassembled WGS sequence"/>
</dbReference>
<evidence type="ECO:0000259" key="2">
    <source>
        <dbReference type="Pfam" id="PF02775"/>
    </source>
</evidence>
<dbReference type="GO" id="GO:0045333">
    <property type="term" value="P:cellular respiration"/>
    <property type="evidence" value="ECO:0007669"/>
    <property type="project" value="UniProtKB-ARBA"/>
</dbReference>
<dbReference type="Pfam" id="PF02775">
    <property type="entry name" value="TPP_enzyme_C"/>
    <property type="match status" value="1"/>
</dbReference>
<dbReference type="SUPFAM" id="SSF52518">
    <property type="entry name" value="Thiamin diphosphate-binding fold (THDP-binding)"/>
    <property type="match status" value="1"/>
</dbReference>
<evidence type="ECO:0000313" key="3">
    <source>
        <dbReference type="EMBL" id="PIW16327.1"/>
    </source>
</evidence>
<proteinExistence type="predicted"/>
<dbReference type="InterPro" id="IPR051457">
    <property type="entry name" value="2-oxoacid:Fd_oxidoreductase"/>
</dbReference>
<sequence>MSEFETPYCPGCSHSHLQGLLAEIFSIETWKDRLVGVVGPGCSQDLGTHFRIPIISSPPGMAPAVAAGMKRTSPDRLVFTYQGEGDLGSRGLDALMHAALRGDSITVICLNNQVMAGSGGQMSVSSRPGQITTSTRLGRSTARSGKALRLAEMVARLPGVAFSQRVALHTPDFVKRTRLALREAFHFQENGQGLAFIEVMGMCPPYWHETPEEARLTLDKTLLKHAPAGIFRSVTLIR</sequence>
<dbReference type="PANTHER" id="PTHR48084:SF3">
    <property type="entry name" value="SUBUNIT OF PYRUVATE:FLAVODOXIN OXIDOREDUCTASE"/>
    <property type="match status" value="1"/>
</dbReference>
<accession>A0A2M7G3G8</accession>
<dbReference type="AlphaFoldDB" id="A0A2M7G3G8"/>
<protein>
    <submittedName>
        <fullName evidence="3">2-oxoglutarate oxidoreductase</fullName>
    </submittedName>
</protein>
<evidence type="ECO:0000313" key="4">
    <source>
        <dbReference type="Proteomes" id="UP000231019"/>
    </source>
</evidence>
<dbReference type="InterPro" id="IPR029061">
    <property type="entry name" value="THDP-binding"/>
</dbReference>
<dbReference type="Gene3D" id="3.40.50.970">
    <property type="match status" value="1"/>
</dbReference>
<organism evidence="3 4">
    <name type="scientific">bacterium (Candidatus Blackallbacteria) CG17_big_fil_post_rev_8_21_14_2_50_48_46</name>
    <dbReference type="NCBI Taxonomy" id="2014261"/>
    <lineage>
        <taxon>Bacteria</taxon>
        <taxon>Candidatus Blackallbacteria</taxon>
    </lineage>
</organism>
<dbReference type="EMBL" id="PFFQ01000038">
    <property type="protein sequence ID" value="PIW16327.1"/>
    <property type="molecule type" value="Genomic_DNA"/>
</dbReference>